<dbReference type="InterPro" id="IPR032311">
    <property type="entry name" value="DUF4982"/>
</dbReference>
<evidence type="ECO:0000256" key="3">
    <source>
        <dbReference type="ARBA" id="ARBA00023295"/>
    </source>
</evidence>
<evidence type="ECO:0000259" key="7">
    <source>
        <dbReference type="Pfam" id="PF18565"/>
    </source>
</evidence>
<organism evidence="8 9">
    <name type="scientific">Candidatus Ornithocaccomicrobium faecavium</name>
    <dbReference type="NCBI Taxonomy" id="2840890"/>
    <lineage>
        <taxon>Bacteria</taxon>
        <taxon>Bacillati</taxon>
        <taxon>Bacillota</taxon>
        <taxon>Clostridia</taxon>
        <taxon>Candidatus Ornithocaccomicrobium</taxon>
    </lineage>
</organism>
<evidence type="ECO:0000259" key="5">
    <source>
        <dbReference type="Pfam" id="PF02837"/>
    </source>
</evidence>
<dbReference type="InterPro" id="IPR051913">
    <property type="entry name" value="GH2_Domain-Containing"/>
</dbReference>
<dbReference type="InterPro" id="IPR008979">
    <property type="entry name" value="Galactose-bd-like_sf"/>
</dbReference>
<dbReference type="InterPro" id="IPR006101">
    <property type="entry name" value="Glyco_hydro_2"/>
</dbReference>
<dbReference type="InterPro" id="IPR006104">
    <property type="entry name" value="Glyco_hydro_2_N"/>
</dbReference>
<feature type="domain" description="Glycosyl hydrolases family 2 sugar binding" evidence="5">
    <location>
        <begin position="62"/>
        <end position="141"/>
    </location>
</feature>
<dbReference type="PANTHER" id="PTHR42732">
    <property type="entry name" value="BETA-GALACTOSIDASE"/>
    <property type="match status" value="1"/>
</dbReference>
<protein>
    <submittedName>
        <fullName evidence="8">DUF4982 domain-containing protein</fullName>
    </submittedName>
</protein>
<name>A0A9D1P6M1_9FIRM</name>
<dbReference type="InterPro" id="IPR036156">
    <property type="entry name" value="Beta-gal/glucu_dom_sf"/>
</dbReference>
<dbReference type="InterPro" id="IPR040605">
    <property type="entry name" value="Glyco_hydro2_dom5"/>
</dbReference>
<dbReference type="Pfam" id="PF18565">
    <property type="entry name" value="Glyco_hydro2_C5"/>
    <property type="match status" value="1"/>
</dbReference>
<evidence type="ECO:0000259" key="6">
    <source>
        <dbReference type="Pfam" id="PF16355"/>
    </source>
</evidence>
<dbReference type="PANTHER" id="PTHR42732:SF1">
    <property type="entry name" value="BETA-MANNOSIDASE"/>
    <property type="match status" value="1"/>
</dbReference>
<dbReference type="GO" id="GO:0005975">
    <property type="term" value="P:carbohydrate metabolic process"/>
    <property type="evidence" value="ECO:0007669"/>
    <property type="project" value="InterPro"/>
</dbReference>
<reference evidence="8" key="2">
    <citation type="journal article" date="2021" name="PeerJ">
        <title>Extensive microbial diversity within the chicken gut microbiome revealed by metagenomics and culture.</title>
        <authorList>
            <person name="Gilroy R."/>
            <person name="Ravi A."/>
            <person name="Getino M."/>
            <person name="Pursley I."/>
            <person name="Horton D.L."/>
            <person name="Alikhan N.F."/>
            <person name="Baker D."/>
            <person name="Gharbi K."/>
            <person name="Hall N."/>
            <person name="Watson M."/>
            <person name="Adriaenssens E.M."/>
            <person name="Foster-Nyarko E."/>
            <person name="Jarju S."/>
            <person name="Secka A."/>
            <person name="Antonio M."/>
            <person name="Oren A."/>
            <person name="Chaudhuri R.R."/>
            <person name="La Ragione R."/>
            <person name="Hildebrand F."/>
            <person name="Pallen M.J."/>
        </authorList>
    </citation>
    <scope>NUCLEOTIDE SEQUENCE</scope>
    <source>
        <strain evidence="8">CHK183-6373</strain>
    </source>
</reference>
<dbReference type="EMBL" id="DVOT01000061">
    <property type="protein sequence ID" value="HIV27017.1"/>
    <property type="molecule type" value="Genomic_DNA"/>
</dbReference>
<dbReference type="InterPro" id="IPR017853">
    <property type="entry name" value="GH"/>
</dbReference>
<gene>
    <name evidence="8" type="ORF">IAA64_03530</name>
</gene>
<accession>A0A9D1P6M1</accession>
<dbReference type="PRINTS" id="PR00132">
    <property type="entry name" value="GLHYDRLASE2"/>
</dbReference>
<evidence type="ECO:0000256" key="1">
    <source>
        <dbReference type="ARBA" id="ARBA00007401"/>
    </source>
</evidence>
<dbReference type="SUPFAM" id="SSF49785">
    <property type="entry name" value="Galactose-binding domain-like"/>
    <property type="match status" value="1"/>
</dbReference>
<dbReference type="Pfam" id="PF02837">
    <property type="entry name" value="Glyco_hydro_2_N"/>
    <property type="match status" value="1"/>
</dbReference>
<dbReference type="Pfam" id="PF16355">
    <property type="entry name" value="DUF4982"/>
    <property type="match status" value="1"/>
</dbReference>
<dbReference type="SUPFAM" id="SSF49303">
    <property type="entry name" value="beta-Galactosidase/glucuronidase domain"/>
    <property type="match status" value="1"/>
</dbReference>
<reference evidence="8" key="1">
    <citation type="submission" date="2020-10" db="EMBL/GenBank/DDBJ databases">
        <authorList>
            <person name="Gilroy R."/>
        </authorList>
    </citation>
    <scope>NUCLEOTIDE SEQUENCE</scope>
    <source>
        <strain evidence="8">CHK183-6373</strain>
    </source>
</reference>
<dbReference type="PROSITE" id="PS00608">
    <property type="entry name" value="GLYCOSYL_HYDROL_F2_2"/>
    <property type="match status" value="1"/>
</dbReference>
<comment type="caution">
    <text evidence="8">The sequence shown here is derived from an EMBL/GenBank/DDBJ whole genome shotgun (WGS) entry which is preliminary data.</text>
</comment>
<dbReference type="AlphaFoldDB" id="A0A9D1P6M1"/>
<feature type="domain" description="Glycoside hydrolase family 2" evidence="7">
    <location>
        <begin position="666"/>
        <end position="750"/>
    </location>
</feature>
<evidence type="ECO:0000313" key="8">
    <source>
        <dbReference type="EMBL" id="HIV27017.1"/>
    </source>
</evidence>
<dbReference type="InterPro" id="IPR006103">
    <property type="entry name" value="Glyco_hydro_2_cat"/>
</dbReference>
<feature type="domain" description="DUF4982" evidence="6">
    <location>
        <begin position="588"/>
        <end position="644"/>
    </location>
</feature>
<dbReference type="Gene3D" id="3.20.20.80">
    <property type="entry name" value="Glycosidases"/>
    <property type="match status" value="1"/>
</dbReference>
<comment type="similarity">
    <text evidence="1">Belongs to the glycosyl hydrolase 2 family.</text>
</comment>
<dbReference type="GO" id="GO:0004553">
    <property type="term" value="F:hydrolase activity, hydrolyzing O-glycosyl compounds"/>
    <property type="evidence" value="ECO:0007669"/>
    <property type="project" value="InterPro"/>
</dbReference>
<keyword evidence="3" id="KW-0326">Glycosidase</keyword>
<dbReference type="InterPro" id="IPR013783">
    <property type="entry name" value="Ig-like_fold"/>
</dbReference>
<dbReference type="Gene3D" id="2.60.120.260">
    <property type="entry name" value="Galactose-binding domain-like"/>
    <property type="match status" value="1"/>
</dbReference>
<dbReference type="SUPFAM" id="SSF51445">
    <property type="entry name" value="(Trans)glycosidases"/>
    <property type="match status" value="1"/>
</dbReference>
<proteinExistence type="inferred from homology"/>
<evidence type="ECO:0000259" key="4">
    <source>
        <dbReference type="Pfam" id="PF02836"/>
    </source>
</evidence>
<dbReference type="InterPro" id="IPR023232">
    <property type="entry name" value="Glyco_hydro_2_AS"/>
</dbReference>
<keyword evidence="2" id="KW-0378">Hydrolase</keyword>
<sequence length="753" mass="83704">MRHTSWNDGWQFSLQGGAPVPVQLPHDFSFALPREPRNPSGMDGGWFAGGIGEYTKTFSRPEEERCALLIDGAQGLSEVWINGNRAAFHPYGYSPFVADLTPFLREGENALRVVCNTQMQPASRWYTGSGLYRDVELLTGPKVCIPVWGVCVRTLSIENGIARMWAQVQVLGGAGCVYACVRSPEGNSVIEMRREAAQGRAEFVWGLPANQLWTAETPFLWRFEARVEAEDGSIDAESVRFGIRTIAADPEKGLLVNGASVKLRGGCVHHDNGPLGACSWADAERRRVFKLKEAGFNAIRTAHNPPSTALLEACDALGLYVIDEAFDCWRQGKRTFDYHLFFDEWWERDLSTMLLRDRNHPSVILWSHGNEIPERGGKSFGWEIARALSQRIRALDDRPITHALCSLWDNPDLQRLQDAGVPFGEMDAWARFTSPCADTVDIVGYNYLYERVEADHRRFPNRLIAHTETFPEAAAPSWRTVEENDFVVGDFVWTAWDYFGEAGIGHVAYEKDSAAGLRPWPWLAANCGDISLCGQRRPQSYYREIVWGLRQKPYLAALDPRAAARKCAVSPWGFEDLFAAWTFPGCEGQETEVHVFARADECELFLNGASLGCKPLDAQYRCAFRAPYQPGEVRAVVYRDGKAVGEEFLRTAGAPVKLCLAESWPGEELVFATICVCDAEGNAVPYANPLIRVSFENACLLGLGSDDPASTEAFTGPARHAWRGAVLAVARRGEQAPVLRAWADGLTPLEIVL</sequence>
<dbReference type="Pfam" id="PF02836">
    <property type="entry name" value="Glyco_hydro_2_C"/>
    <property type="match status" value="1"/>
</dbReference>
<feature type="domain" description="Glycoside hydrolase family 2 catalytic" evidence="4">
    <location>
        <begin position="252"/>
        <end position="401"/>
    </location>
</feature>
<evidence type="ECO:0000313" key="9">
    <source>
        <dbReference type="Proteomes" id="UP000886884"/>
    </source>
</evidence>
<evidence type="ECO:0000256" key="2">
    <source>
        <dbReference type="ARBA" id="ARBA00022801"/>
    </source>
</evidence>
<dbReference type="Proteomes" id="UP000886884">
    <property type="component" value="Unassembled WGS sequence"/>
</dbReference>
<dbReference type="Gene3D" id="2.60.40.10">
    <property type="entry name" value="Immunoglobulins"/>
    <property type="match status" value="2"/>
</dbReference>